<name>A0AAE0Y819_9GAST</name>
<feature type="transmembrane region" description="Helical" evidence="5">
    <location>
        <begin position="482"/>
        <end position="500"/>
    </location>
</feature>
<feature type="transmembrane region" description="Helical" evidence="5">
    <location>
        <begin position="448"/>
        <end position="470"/>
    </location>
</feature>
<dbReference type="AlphaFoldDB" id="A0AAE0Y819"/>
<evidence type="ECO:0000259" key="6">
    <source>
        <dbReference type="PROSITE" id="PS50850"/>
    </source>
</evidence>
<evidence type="ECO:0000256" key="4">
    <source>
        <dbReference type="ARBA" id="ARBA00023136"/>
    </source>
</evidence>
<feature type="transmembrane region" description="Helical" evidence="5">
    <location>
        <begin position="47"/>
        <end position="68"/>
    </location>
</feature>
<keyword evidence="2 5" id="KW-0812">Transmembrane</keyword>
<dbReference type="InterPro" id="IPR005828">
    <property type="entry name" value="MFS_sugar_transport-like"/>
</dbReference>
<evidence type="ECO:0000313" key="7">
    <source>
        <dbReference type="EMBL" id="KAK3736006.1"/>
    </source>
</evidence>
<dbReference type="Gene3D" id="1.20.1250.20">
    <property type="entry name" value="MFS general substrate transporter like domains"/>
    <property type="match status" value="1"/>
</dbReference>
<evidence type="ECO:0000256" key="2">
    <source>
        <dbReference type="ARBA" id="ARBA00022692"/>
    </source>
</evidence>
<dbReference type="Pfam" id="PF00083">
    <property type="entry name" value="Sugar_tr"/>
    <property type="match status" value="1"/>
</dbReference>
<dbReference type="InterPro" id="IPR020846">
    <property type="entry name" value="MFS_dom"/>
</dbReference>
<evidence type="ECO:0000256" key="5">
    <source>
        <dbReference type="SAM" id="Phobius"/>
    </source>
</evidence>
<dbReference type="PROSITE" id="PS50850">
    <property type="entry name" value="MFS"/>
    <property type="match status" value="1"/>
</dbReference>
<dbReference type="PANTHER" id="PTHR24064">
    <property type="entry name" value="SOLUTE CARRIER FAMILY 22 MEMBER"/>
    <property type="match status" value="1"/>
</dbReference>
<comment type="caution">
    <text evidence="7">The sequence shown here is derived from an EMBL/GenBank/DDBJ whole genome shotgun (WGS) entry which is preliminary data.</text>
</comment>
<evidence type="ECO:0000313" key="8">
    <source>
        <dbReference type="Proteomes" id="UP001283361"/>
    </source>
</evidence>
<accession>A0AAE0Y819</accession>
<keyword evidence="8" id="KW-1185">Reference proteome</keyword>
<dbReference type="SUPFAM" id="SSF103473">
    <property type="entry name" value="MFS general substrate transporter"/>
    <property type="match status" value="1"/>
</dbReference>
<keyword evidence="3 5" id="KW-1133">Transmembrane helix</keyword>
<gene>
    <name evidence="7" type="ORF">RRG08_009075</name>
</gene>
<evidence type="ECO:0000256" key="3">
    <source>
        <dbReference type="ARBA" id="ARBA00022989"/>
    </source>
</evidence>
<dbReference type="GO" id="GO:0022857">
    <property type="term" value="F:transmembrane transporter activity"/>
    <property type="evidence" value="ECO:0007669"/>
    <property type="project" value="InterPro"/>
</dbReference>
<organism evidence="7 8">
    <name type="scientific">Elysia crispata</name>
    <name type="common">lettuce slug</name>
    <dbReference type="NCBI Taxonomy" id="231223"/>
    <lineage>
        <taxon>Eukaryota</taxon>
        <taxon>Metazoa</taxon>
        <taxon>Spiralia</taxon>
        <taxon>Lophotrochozoa</taxon>
        <taxon>Mollusca</taxon>
        <taxon>Gastropoda</taxon>
        <taxon>Heterobranchia</taxon>
        <taxon>Euthyneura</taxon>
        <taxon>Panpulmonata</taxon>
        <taxon>Sacoglossa</taxon>
        <taxon>Placobranchoidea</taxon>
        <taxon>Plakobranchidae</taxon>
        <taxon>Elysia</taxon>
    </lineage>
</organism>
<feature type="transmembrane region" description="Helical" evidence="5">
    <location>
        <begin position="506"/>
        <end position="528"/>
    </location>
</feature>
<feature type="transmembrane region" description="Helical" evidence="5">
    <location>
        <begin position="197"/>
        <end position="219"/>
    </location>
</feature>
<reference evidence="7" key="1">
    <citation type="journal article" date="2023" name="G3 (Bethesda)">
        <title>A reference genome for the long-term kleptoplast-retaining sea slug Elysia crispata morphotype clarki.</title>
        <authorList>
            <person name="Eastman K.E."/>
            <person name="Pendleton A.L."/>
            <person name="Shaikh M.A."/>
            <person name="Suttiyut T."/>
            <person name="Ogas R."/>
            <person name="Tomko P."/>
            <person name="Gavelis G."/>
            <person name="Widhalm J.R."/>
            <person name="Wisecaver J.H."/>
        </authorList>
    </citation>
    <scope>NUCLEOTIDE SEQUENCE</scope>
    <source>
        <strain evidence="7">ECLA1</strain>
    </source>
</reference>
<feature type="transmembrane region" description="Helical" evidence="5">
    <location>
        <begin position="173"/>
        <end position="191"/>
    </location>
</feature>
<comment type="subcellular location">
    <subcellularLocation>
        <location evidence="1">Membrane</location>
        <topology evidence="1">Multi-pass membrane protein</topology>
    </subcellularLocation>
</comment>
<feature type="transmembrane region" description="Helical" evidence="5">
    <location>
        <begin position="231"/>
        <end position="252"/>
    </location>
</feature>
<feature type="transmembrane region" description="Helical" evidence="5">
    <location>
        <begin position="376"/>
        <end position="400"/>
    </location>
</feature>
<sequence>MHVVLELCRDSGFITILFPRRRSARMATGTLDGVIEAVGVCGPFQGLLVLAAHSTIVVSVWGMMLMAFGSYNPGWSCLDDFPGLNFSARYWPSSDFVLSDNASAPANTTDQCSLFRTCENVTFLAGASTVVSEWGLVCDHKWAPSVIFTVQMVGVLLGAYIAGHLGDSVGRRACLYGMVGLHGIANLIAVFSPSWQVFTVFRFFIGVAVGGILTTSFIVPMEFTGQFWRGIVGSLPTWNIGAALFSVAVIVLKDWRKLHVLSGIVSGLAFLAVFWVPESLRWLTVHGRDVKAGAVATKIARLNQRPLPSLELLAEMAESERQRAIIERSERYTYIDLIRGSTIRNKTIIMGFIWVSMAFVYYGISFGVPNLSGDFYINFLILSLMEVPAMLFVLPTLSFLSRRWGSAILFSCVFLACFGVTVVTLALGCDLCDQSMEKGNVLKEKLTMGLAVIAKVGTIGAWNVITIFCGELFPTAVRNLSSGYLNALARIGGMLGPVLFPQDPGQLHWAMAGMGLVIVACAGLVLLLPETKGAPLEDTLRPVKTQDLGLPYGGDALLVNVQSGEITVDTELEQNDKQNNLSKG</sequence>
<feature type="transmembrane region" description="Helical" evidence="5">
    <location>
        <begin position="142"/>
        <end position="161"/>
    </location>
</feature>
<feature type="transmembrane region" description="Helical" evidence="5">
    <location>
        <begin position="347"/>
        <end position="364"/>
    </location>
</feature>
<protein>
    <recommendedName>
        <fullName evidence="6">Major facilitator superfamily (MFS) profile domain-containing protein</fullName>
    </recommendedName>
</protein>
<keyword evidence="4 5" id="KW-0472">Membrane</keyword>
<dbReference type="Proteomes" id="UP001283361">
    <property type="component" value="Unassembled WGS sequence"/>
</dbReference>
<dbReference type="GO" id="GO:0016020">
    <property type="term" value="C:membrane"/>
    <property type="evidence" value="ECO:0007669"/>
    <property type="project" value="UniProtKB-SubCell"/>
</dbReference>
<feature type="transmembrane region" description="Helical" evidence="5">
    <location>
        <begin position="258"/>
        <end position="276"/>
    </location>
</feature>
<evidence type="ECO:0000256" key="1">
    <source>
        <dbReference type="ARBA" id="ARBA00004141"/>
    </source>
</evidence>
<feature type="transmembrane region" description="Helical" evidence="5">
    <location>
        <begin position="407"/>
        <end position="428"/>
    </location>
</feature>
<dbReference type="InterPro" id="IPR036259">
    <property type="entry name" value="MFS_trans_sf"/>
</dbReference>
<feature type="domain" description="Major facilitator superfamily (MFS) profile" evidence="6">
    <location>
        <begin position="55"/>
        <end position="532"/>
    </location>
</feature>
<dbReference type="EMBL" id="JAWDGP010006752">
    <property type="protein sequence ID" value="KAK3736006.1"/>
    <property type="molecule type" value="Genomic_DNA"/>
</dbReference>
<proteinExistence type="predicted"/>